<dbReference type="PANTHER" id="PTHR30386:SF26">
    <property type="entry name" value="TRANSPORT PROTEIN COMB"/>
    <property type="match status" value="1"/>
</dbReference>
<dbReference type="Gene3D" id="2.40.30.170">
    <property type="match status" value="1"/>
</dbReference>
<evidence type="ECO:0000256" key="6">
    <source>
        <dbReference type="SAM" id="SignalP"/>
    </source>
</evidence>
<dbReference type="GO" id="GO:0016020">
    <property type="term" value="C:membrane"/>
    <property type="evidence" value="ECO:0007669"/>
    <property type="project" value="UniProtKB-SubCell"/>
</dbReference>
<dbReference type="Pfam" id="PF25917">
    <property type="entry name" value="BSH_RND"/>
    <property type="match status" value="1"/>
</dbReference>
<evidence type="ECO:0000259" key="8">
    <source>
        <dbReference type="Pfam" id="PF25954"/>
    </source>
</evidence>
<comment type="subcellular location">
    <subcellularLocation>
        <location evidence="1">Membrane</location>
        <topology evidence="1">Single-pass membrane protein</topology>
    </subcellularLocation>
</comment>
<feature type="coiled-coil region" evidence="5">
    <location>
        <begin position="140"/>
        <end position="174"/>
    </location>
</feature>
<proteinExistence type="predicted"/>
<dbReference type="EMBL" id="SJSA01000001">
    <property type="protein sequence ID" value="TGG41039.1"/>
    <property type="molecule type" value="Genomic_DNA"/>
</dbReference>
<dbReference type="InterPro" id="IPR050739">
    <property type="entry name" value="MFP"/>
</dbReference>
<protein>
    <submittedName>
        <fullName evidence="9">HlyD family secretion protein</fullName>
    </submittedName>
</protein>
<dbReference type="InterPro" id="IPR058625">
    <property type="entry name" value="MdtA-like_BSH"/>
</dbReference>
<feature type="chain" id="PRO_5021332524" evidence="6">
    <location>
        <begin position="19"/>
        <end position="330"/>
    </location>
</feature>
<accession>A0A4Z0V6U6</accession>
<dbReference type="SUPFAM" id="SSF111369">
    <property type="entry name" value="HlyD-like secretion proteins"/>
    <property type="match status" value="2"/>
</dbReference>
<dbReference type="Gene3D" id="2.40.50.100">
    <property type="match status" value="1"/>
</dbReference>
<keyword evidence="2" id="KW-0812">Transmembrane</keyword>
<evidence type="ECO:0000256" key="2">
    <source>
        <dbReference type="ARBA" id="ARBA00022692"/>
    </source>
</evidence>
<feature type="domain" description="CusB-like beta-barrel" evidence="8">
    <location>
        <begin position="236"/>
        <end position="276"/>
    </location>
</feature>
<keyword evidence="5" id="KW-0175">Coiled coil</keyword>
<gene>
    <name evidence="9" type="ORF">EZ315_08575</name>
</gene>
<evidence type="ECO:0000259" key="7">
    <source>
        <dbReference type="Pfam" id="PF25917"/>
    </source>
</evidence>
<keyword evidence="10" id="KW-1185">Reference proteome</keyword>
<keyword evidence="3" id="KW-1133">Transmembrane helix</keyword>
<dbReference type="InterPro" id="IPR058792">
    <property type="entry name" value="Beta-barrel_RND_2"/>
</dbReference>
<dbReference type="GO" id="GO:0055085">
    <property type="term" value="P:transmembrane transport"/>
    <property type="evidence" value="ECO:0007669"/>
    <property type="project" value="InterPro"/>
</dbReference>
<reference evidence="9 10" key="1">
    <citation type="submission" date="2019-02" db="EMBL/GenBank/DDBJ databases">
        <title>Isolation and identification of novel species under the genus Muribaculum.</title>
        <authorList>
            <person name="Miyake S."/>
            <person name="Ding Y."/>
            <person name="Low A."/>
            <person name="Soh M."/>
            <person name="Seedorf H."/>
        </authorList>
    </citation>
    <scope>NUCLEOTIDE SEQUENCE [LARGE SCALE GENOMIC DNA]</scope>
    <source>
        <strain evidence="9 10">TLL-A3</strain>
    </source>
</reference>
<evidence type="ECO:0000313" key="10">
    <source>
        <dbReference type="Proteomes" id="UP000297635"/>
    </source>
</evidence>
<dbReference type="Proteomes" id="UP000297635">
    <property type="component" value="Unassembled WGS sequence"/>
</dbReference>
<keyword evidence="6" id="KW-0732">Signal</keyword>
<dbReference type="Gene3D" id="1.10.287.470">
    <property type="entry name" value="Helix hairpin bin"/>
    <property type="match status" value="1"/>
</dbReference>
<dbReference type="PANTHER" id="PTHR30386">
    <property type="entry name" value="MEMBRANE FUSION SUBUNIT OF EMRAB-TOLC MULTIDRUG EFFLUX PUMP"/>
    <property type="match status" value="1"/>
</dbReference>
<comment type="caution">
    <text evidence="9">The sequence shown here is derived from an EMBL/GenBank/DDBJ whole genome shotgun (WGS) entry which is preliminary data.</text>
</comment>
<dbReference type="Pfam" id="PF25954">
    <property type="entry name" value="Beta-barrel_RND_2"/>
    <property type="match status" value="1"/>
</dbReference>
<organism evidence="9 10">
    <name type="scientific">Duncaniella freteri</name>
    <dbReference type="NCBI Taxonomy" id="2530391"/>
    <lineage>
        <taxon>Bacteria</taxon>
        <taxon>Pseudomonadati</taxon>
        <taxon>Bacteroidota</taxon>
        <taxon>Bacteroidia</taxon>
        <taxon>Bacteroidales</taxon>
        <taxon>Muribaculaceae</taxon>
        <taxon>Duncaniella</taxon>
    </lineage>
</organism>
<feature type="domain" description="Multidrug resistance protein MdtA-like barrel-sandwich hybrid" evidence="7">
    <location>
        <begin position="37"/>
        <end position="228"/>
    </location>
</feature>
<evidence type="ECO:0000256" key="1">
    <source>
        <dbReference type="ARBA" id="ARBA00004167"/>
    </source>
</evidence>
<evidence type="ECO:0000256" key="3">
    <source>
        <dbReference type="ARBA" id="ARBA00022989"/>
    </source>
</evidence>
<evidence type="ECO:0000313" key="9">
    <source>
        <dbReference type="EMBL" id="TGG41039.1"/>
    </source>
</evidence>
<feature type="signal peptide" evidence="6">
    <location>
        <begin position="1"/>
        <end position="18"/>
    </location>
</feature>
<evidence type="ECO:0000256" key="5">
    <source>
        <dbReference type="SAM" id="Coils"/>
    </source>
</evidence>
<evidence type="ECO:0000256" key="4">
    <source>
        <dbReference type="ARBA" id="ARBA00023136"/>
    </source>
</evidence>
<name>A0A4Z0V6U6_9BACT</name>
<dbReference type="AlphaFoldDB" id="A0A4Z0V6U6"/>
<keyword evidence="4" id="KW-0472">Membrane</keyword>
<sequence>MTIVIIIAAALGVQSFMAAKNFETTDNATVEQYMSPINVRVPGYIKEIRFKEHQHVAKGDTLMIIDDREFIINLKQAQANLQDAMTGRRVIDNTANTASTSASVFDESIAEARIRVSKLEADYARFSALLEKNATTPIVVEQYKTELDMAHARVNALERQRSSAQSSVSEVNQRKGNADAAILRAEAALEMAELNLSYTVVTAPCDGYLGKRNIEVGQFVNPGQTMTTLIPDNEKWIVANFKETQIQNLHIGQEVDVEIDAFPGRKFKGLVSSISSATGTKYSMIPTDNASGNFVKIRQRIPVRIDLVDISSEDNQLLAAGMMCNIKAKI</sequence>